<protein>
    <submittedName>
        <fullName evidence="8">Translocation/assembly module TamB</fullName>
    </submittedName>
</protein>
<evidence type="ECO:0000256" key="3">
    <source>
        <dbReference type="ARBA" id="ARBA00022989"/>
    </source>
</evidence>
<evidence type="ECO:0000313" key="9">
    <source>
        <dbReference type="Proteomes" id="UP000831290"/>
    </source>
</evidence>
<keyword evidence="2 6" id="KW-0812">Transmembrane</keyword>
<feature type="region of interest" description="Disordered" evidence="5">
    <location>
        <begin position="1643"/>
        <end position="1665"/>
    </location>
</feature>
<keyword evidence="9" id="KW-1185">Reference proteome</keyword>
<name>A0A9E7CY03_9FLAO</name>
<reference evidence="8" key="1">
    <citation type="submission" date="2022-03" db="EMBL/GenBank/DDBJ databases">
        <title>Description of Abyssus ytuae gen. nov., sp. nov., a novel member of the family Flavobacteriaceae isolated from the sediment of Mariana Trench.</title>
        <authorList>
            <person name="Zhang J."/>
            <person name="Xu X."/>
        </authorList>
    </citation>
    <scope>NUCLEOTIDE SEQUENCE</scope>
    <source>
        <strain evidence="8">MT3330</strain>
    </source>
</reference>
<sequence length="1665" mass="185237">MSRDNEKKKYRLVKTLGKITLGVILFFILAVLFIRSPWGQHIILDKLLVYISDKTDTTIEVKKIFVTFSGNVYAEGIYLEDKKGDTLLYSKNLETSLSLLPLIRGTALHIKSVDLTGFRSHIYRDDVSGKFNYDFLLEAFASPDTVNTSEKKMDITLRTLNFEDIQISYNDKIAQTKGEATLGKLTADIDEFDLQNMRFKVNQSEIRNSFITYFQNDALKNQPDTPDAPAALPFISVKELIIQHVQAQYESSPEKLVAHLDLGDLELSMPALNLEKQEVIIGNLEMDHSNITYKSYKLPEDNNTSPVVEWPEWKIVAGRLSWSDNEIIFQNRQPSLQQEQFNPNAFHIKDFILYAEDFLIDNGRANLDLQSFSFNDVNHIQLNNLAFTLEADNTFLSLNNFNLKTSRSNIAGSATLTYSSLKTLFNNPDETRVSMNFPEFRTSVEEVFTFQPDLKNNYYLKTLAKKNINGHIEATGTLEDIRLPNTSIIWGNSTEINISGNIYNLTRPEVFTFDLDNFNLKTDSTDVKMFLAENSSGVYIPEKILLKGKLNGGTENFSGIADLQTSIGEIKVNGFFNSSNGISFKGTVMTNSLDMEKIAGNPQMGKISFVTEVSGNGANIKHLDAIMHTNFSKLGYGGYDFSALELNGKMTGGNGNVDIKFKDNYLNLKGVAGIKLDSVAPRFTLNAEVIGADLYGLGITADDIRTAFKVEGAYEGSGEEFNVNAEISKGVVVYDDNAYTVSNFKILGKVNNDSTYADINSRLIDAHFTANSNIKGITTAITNHINGYINNTLQQDTIGNPVVMDLQAIIRKTPPMEDVYIQSLNKLDTVRISTHFNEAEKQLTASVSAPFIQYGEIVLDSLKATVDSNRESLQFNIGWSQLAAAPLQVKRTSLAGNVKENTVFLNFDAYDDKEQLAHMQSRLNLKNDTLQVHIEPEGLILNKNPWNISSGNSITAASDYLEFNNFILSRNQQQLAVYSTIADNHTEKVQVDFENFKLATIMTYLNPDESLLNGLMDGEFTVEKPFNDSGIVADINIRDLKAREQLLGNLKLNALSKNRGMYDFNLSVKGETDLDITGDYKAAETGAHLNLDLQLNTLKLQTIAGLTKDLISNPEGYISGNMNIKGTTAHPVYNGTFNFNDAGLVINSLNAKYHLSKENITINNEGLYFENFTIADVSENTFRVDGNIKTEDFTNPSFDFTVKADNFRALNSTRDDNDLFYGTVEMNADISVKGNLEVPLIRGKLTVNEGSDFTLVIPESQLDIVEREGVVIFVNRENPDAILTRRNEEESPSATLKGYDADIDLVAGENAVFKIIIDERTGDNIQVSGSGDFDLALHPNGRVNLSGRYEVNDGHYEASLYNLVTRRFDLAKGGSITWNGDPLDAQLDVRAIYRVETSAAPLMATQTSAQSSALASKFRQELPFLVYLNVDGELLQPEISFNLDIPEDEQGSLGGEVYARVQQLNDREEELNKQVFSLLVLNRFFPGSVSDGSAGGATSIARDNVNKVLSGQLNTLSDKIIGDTGIDLTFGLDSYTDYQGESPQNRTQLDISASKKLFNDRLIVQAGSEVDIEGSSPNADEGSPIIGNLSLEYMLTENGRFRLKGFRKNEFESVIDGQLIVTGIAVIFNREFNKFSELWRSSMKKEEEISVKQSGKADEKGNKKG</sequence>
<gene>
    <name evidence="8" type="ORF">MQE35_10255</name>
</gene>
<accession>A0A9E7CY03</accession>
<dbReference type="PANTHER" id="PTHR36985">
    <property type="entry name" value="TRANSLOCATION AND ASSEMBLY MODULE SUBUNIT TAMB"/>
    <property type="match status" value="1"/>
</dbReference>
<evidence type="ECO:0000256" key="5">
    <source>
        <dbReference type="SAM" id="MobiDB-lite"/>
    </source>
</evidence>
<feature type="transmembrane region" description="Helical" evidence="6">
    <location>
        <begin position="12"/>
        <end position="34"/>
    </location>
</feature>
<comment type="subcellular location">
    <subcellularLocation>
        <location evidence="1">Membrane</location>
        <topology evidence="1">Single-pass membrane protein</topology>
    </subcellularLocation>
</comment>
<evidence type="ECO:0000256" key="2">
    <source>
        <dbReference type="ARBA" id="ARBA00022692"/>
    </source>
</evidence>
<dbReference type="EMBL" id="CP094358">
    <property type="protein sequence ID" value="UOB16120.1"/>
    <property type="molecule type" value="Genomic_DNA"/>
</dbReference>
<evidence type="ECO:0000256" key="1">
    <source>
        <dbReference type="ARBA" id="ARBA00004167"/>
    </source>
</evidence>
<evidence type="ECO:0000259" key="7">
    <source>
        <dbReference type="Pfam" id="PF04357"/>
    </source>
</evidence>
<organism evidence="8 9">
    <name type="scientific">Abyssalbus ytuae</name>
    <dbReference type="NCBI Taxonomy" id="2926907"/>
    <lineage>
        <taxon>Bacteria</taxon>
        <taxon>Pseudomonadati</taxon>
        <taxon>Bacteroidota</taxon>
        <taxon>Flavobacteriia</taxon>
        <taxon>Flavobacteriales</taxon>
        <taxon>Flavobacteriaceae</taxon>
        <taxon>Abyssalbus</taxon>
    </lineage>
</organism>
<proteinExistence type="predicted"/>
<feature type="domain" description="Translocation and assembly module TamB C-terminal" evidence="7">
    <location>
        <begin position="1171"/>
        <end position="1632"/>
    </location>
</feature>
<evidence type="ECO:0000256" key="4">
    <source>
        <dbReference type="ARBA" id="ARBA00023136"/>
    </source>
</evidence>
<dbReference type="GO" id="GO:0009306">
    <property type="term" value="P:protein secretion"/>
    <property type="evidence" value="ECO:0007669"/>
    <property type="project" value="InterPro"/>
</dbReference>
<dbReference type="PANTHER" id="PTHR36985:SF1">
    <property type="entry name" value="TRANSLOCATION AND ASSEMBLY MODULE SUBUNIT TAMB"/>
    <property type="match status" value="1"/>
</dbReference>
<keyword evidence="3 6" id="KW-1133">Transmembrane helix</keyword>
<dbReference type="Pfam" id="PF04357">
    <property type="entry name" value="TamB"/>
    <property type="match status" value="1"/>
</dbReference>
<evidence type="ECO:0000256" key="6">
    <source>
        <dbReference type="SAM" id="Phobius"/>
    </source>
</evidence>
<dbReference type="GO" id="GO:0005886">
    <property type="term" value="C:plasma membrane"/>
    <property type="evidence" value="ECO:0007669"/>
    <property type="project" value="InterPro"/>
</dbReference>
<keyword evidence="4 6" id="KW-0472">Membrane</keyword>
<dbReference type="RefSeq" id="WP_255841279.1">
    <property type="nucleotide sequence ID" value="NZ_CP094358.1"/>
</dbReference>
<evidence type="ECO:0000313" key="8">
    <source>
        <dbReference type="EMBL" id="UOB16120.1"/>
    </source>
</evidence>
<dbReference type="KEGG" id="fbm:MQE35_10255"/>
<dbReference type="InterPro" id="IPR007452">
    <property type="entry name" value="TamB_C"/>
</dbReference>
<dbReference type="Proteomes" id="UP000831290">
    <property type="component" value="Chromosome"/>
</dbReference>